<evidence type="ECO:0000256" key="1">
    <source>
        <dbReference type="SAM" id="MobiDB-lite"/>
    </source>
</evidence>
<dbReference type="EMBL" id="KV440976">
    <property type="protein sequence ID" value="OAD76037.1"/>
    <property type="molecule type" value="Genomic_DNA"/>
</dbReference>
<evidence type="ECO:0000313" key="2">
    <source>
        <dbReference type="EMBL" id="OAD76037.1"/>
    </source>
</evidence>
<dbReference type="GeneID" id="29001427"/>
<organism evidence="2 3">
    <name type="scientific">Phycomyces blakesleeanus (strain ATCC 8743b / DSM 1359 / FGSC 10004 / NBRC 33097 / NRRL 1555)</name>
    <dbReference type="NCBI Taxonomy" id="763407"/>
    <lineage>
        <taxon>Eukaryota</taxon>
        <taxon>Fungi</taxon>
        <taxon>Fungi incertae sedis</taxon>
        <taxon>Mucoromycota</taxon>
        <taxon>Mucoromycotina</taxon>
        <taxon>Mucoromycetes</taxon>
        <taxon>Mucorales</taxon>
        <taxon>Phycomycetaceae</taxon>
        <taxon>Phycomyces</taxon>
    </lineage>
</organism>
<feature type="compositionally biased region" description="Polar residues" evidence="1">
    <location>
        <begin position="37"/>
        <end position="47"/>
    </location>
</feature>
<dbReference type="Proteomes" id="UP000077315">
    <property type="component" value="Unassembled WGS sequence"/>
</dbReference>
<dbReference type="InParanoid" id="A0A162PU95"/>
<sequence length="165" mass="18933">MLSRVAGFGLRLNLAGSTKTTSQTTSQTTSRKEPTAGQRQSYNNQDQPSKRRLRNVLRNEFLDPLCPSFPPLDHDDHLLVQNFDATRAFHKLQLSLCQHKRKLSLKDYIYCAMAATHILLLSRNQYPEDLSFYFRNHDLKASINGIETKFGIRKLPMSMETTTDT</sequence>
<gene>
    <name evidence="2" type="ORF">PHYBLDRAFT_59571</name>
</gene>
<proteinExistence type="predicted"/>
<evidence type="ECO:0000313" key="3">
    <source>
        <dbReference type="Proteomes" id="UP000077315"/>
    </source>
</evidence>
<reference evidence="3" key="1">
    <citation type="submission" date="2015-06" db="EMBL/GenBank/DDBJ databases">
        <title>Expansion of signal transduction pathways in fungi by whole-genome duplication.</title>
        <authorList>
            <consortium name="DOE Joint Genome Institute"/>
            <person name="Corrochano L.M."/>
            <person name="Kuo A."/>
            <person name="Marcet-Houben M."/>
            <person name="Polaino S."/>
            <person name="Salamov A."/>
            <person name="Villalobos J.M."/>
            <person name="Alvarez M.I."/>
            <person name="Avalos J."/>
            <person name="Benito E.P."/>
            <person name="Benoit I."/>
            <person name="Burger G."/>
            <person name="Camino L.P."/>
            <person name="Canovas D."/>
            <person name="Cerda-Olmedo E."/>
            <person name="Cheng J.-F."/>
            <person name="Dominguez A."/>
            <person name="Elias M."/>
            <person name="Eslava A.P."/>
            <person name="Glaser F."/>
            <person name="Grimwood J."/>
            <person name="Gutierrez G."/>
            <person name="Heitman J."/>
            <person name="Henrissat B."/>
            <person name="Iturriaga E.A."/>
            <person name="Lang B.F."/>
            <person name="Lavin J.L."/>
            <person name="Lee S."/>
            <person name="Li W."/>
            <person name="Lindquist E."/>
            <person name="Lopez-Garcia S."/>
            <person name="Luque E.M."/>
            <person name="Marcos A.T."/>
            <person name="Martin J."/>
            <person name="McCluskey K."/>
            <person name="Medina H.R."/>
            <person name="Miralles-Duran A."/>
            <person name="Miyazaki A."/>
            <person name="Munoz-Torres E."/>
            <person name="Oguiza J.A."/>
            <person name="Ohm R."/>
            <person name="Olmedo M."/>
            <person name="Orejas M."/>
            <person name="Ortiz-Castellanos L."/>
            <person name="Pisabarro A.G."/>
            <person name="Rodriguez-Romero J."/>
            <person name="Ruiz-Herrera J."/>
            <person name="Ruiz-Vazquez R."/>
            <person name="Sanz C."/>
            <person name="Schackwitz W."/>
            <person name="Schmutz J."/>
            <person name="Shahriari M."/>
            <person name="Shelest E."/>
            <person name="Silva-Franco F."/>
            <person name="Soanes D."/>
            <person name="Syed K."/>
            <person name="Tagua V.G."/>
            <person name="Talbot N.J."/>
            <person name="Thon M."/>
            <person name="De vries R.P."/>
            <person name="Wiebenga A."/>
            <person name="Yadav J.S."/>
            <person name="Braun E.L."/>
            <person name="Baker S."/>
            <person name="Garre V."/>
            <person name="Horwitz B."/>
            <person name="Torres-Martinez S."/>
            <person name="Idnurm A."/>
            <person name="Herrera-Estrella A."/>
            <person name="Gabaldon T."/>
            <person name="Grigoriev I.V."/>
        </authorList>
    </citation>
    <scope>NUCLEOTIDE SEQUENCE [LARGE SCALE GENOMIC DNA]</scope>
    <source>
        <strain evidence="3">NRRL 1555(-)</strain>
    </source>
</reference>
<name>A0A162PU95_PHYB8</name>
<feature type="region of interest" description="Disordered" evidence="1">
    <location>
        <begin position="17"/>
        <end position="49"/>
    </location>
</feature>
<feature type="compositionally biased region" description="Low complexity" evidence="1">
    <location>
        <begin position="17"/>
        <end position="29"/>
    </location>
</feature>
<accession>A0A162PU95</accession>
<dbReference type="OrthoDB" id="2276822at2759"/>
<dbReference type="AlphaFoldDB" id="A0A162PU95"/>
<protein>
    <submittedName>
        <fullName evidence="2">Uncharacterized protein</fullName>
    </submittedName>
</protein>
<keyword evidence="3" id="KW-1185">Reference proteome</keyword>
<dbReference type="VEuPathDB" id="FungiDB:PHYBLDRAFT_59571"/>
<dbReference type="RefSeq" id="XP_018294077.1">
    <property type="nucleotide sequence ID" value="XM_018440521.1"/>
</dbReference>